<reference evidence="1 3" key="1">
    <citation type="submission" date="2019-12" db="EMBL/GenBank/DDBJ databases">
        <title>Whole genome shotgun sequence of Streptomyces caniferus NBRC 15389.</title>
        <authorList>
            <person name="Ichikawa N."/>
            <person name="Kimura A."/>
            <person name="Kitahashi Y."/>
            <person name="Komaki H."/>
            <person name="Tamura T."/>
        </authorList>
    </citation>
    <scope>NUCLEOTIDE SEQUENCE [LARGE SCALE GENOMIC DNA]</scope>
    <source>
        <strain evidence="1 3">NBRC 15389</strain>
    </source>
</reference>
<protein>
    <submittedName>
        <fullName evidence="1">Uncharacterized protein</fullName>
    </submittedName>
</protein>
<gene>
    <name evidence="2" type="ORF">OG727_35620</name>
    <name evidence="1" type="ORF">Scani_41330</name>
</gene>
<evidence type="ECO:0000313" key="3">
    <source>
        <dbReference type="Proteomes" id="UP000435837"/>
    </source>
</evidence>
<name>A0A640SE56_9ACTN</name>
<dbReference type="RefSeq" id="WP_159478115.1">
    <property type="nucleotide sequence ID" value="NZ_BAAATH010000017.1"/>
</dbReference>
<proteinExistence type="predicted"/>
<evidence type="ECO:0000313" key="1">
    <source>
        <dbReference type="EMBL" id="GFE07865.1"/>
    </source>
</evidence>
<organism evidence="1 3">
    <name type="scientific">Streptomyces caniferus</name>
    <dbReference type="NCBI Taxonomy" id="285557"/>
    <lineage>
        <taxon>Bacteria</taxon>
        <taxon>Bacillati</taxon>
        <taxon>Actinomycetota</taxon>
        <taxon>Actinomycetes</taxon>
        <taxon>Kitasatosporales</taxon>
        <taxon>Streptomycetaceae</taxon>
        <taxon>Streptomyces</taxon>
    </lineage>
</organism>
<dbReference type="EMBL" id="BLIN01000005">
    <property type="protein sequence ID" value="GFE07865.1"/>
    <property type="molecule type" value="Genomic_DNA"/>
</dbReference>
<dbReference type="Proteomes" id="UP001432292">
    <property type="component" value="Chromosome"/>
</dbReference>
<dbReference type="Proteomes" id="UP000435837">
    <property type="component" value="Unassembled WGS sequence"/>
</dbReference>
<reference evidence="2" key="2">
    <citation type="submission" date="2022-10" db="EMBL/GenBank/DDBJ databases">
        <title>The complete genomes of actinobacterial strains from the NBC collection.</title>
        <authorList>
            <person name="Joergensen T.S."/>
            <person name="Alvarez Arevalo M."/>
            <person name="Sterndorff E.B."/>
            <person name="Faurdal D."/>
            <person name="Vuksanovic O."/>
            <person name="Mourched A.-S."/>
            <person name="Charusanti P."/>
            <person name="Shaw S."/>
            <person name="Blin K."/>
            <person name="Weber T."/>
        </authorList>
    </citation>
    <scope>NUCLEOTIDE SEQUENCE</scope>
    <source>
        <strain evidence="2">NBC_01256</strain>
    </source>
</reference>
<evidence type="ECO:0000313" key="4">
    <source>
        <dbReference type="Proteomes" id="UP001432292"/>
    </source>
</evidence>
<dbReference type="EMBL" id="CP108473">
    <property type="protein sequence ID" value="WUS27191.1"/>
    <property type="molecule type" value="Genomic_DNA"/>
</dbReference>
<evidence type="ECO:0000313" key="2">
    <source>
        <dbReference type="EMBL" id="WUS27191.1"/>
    </source>
</evidence>
<sequence>MEGIVAGALAVMGTLLGVVVAHRYQEKAFYRAESRAQDQRQHDRLFDRCADFIGLSEDYRRAQLDRWLRRHEDPDGEAATAARTESYRLYVETRSSACRLKLASNRQDVRELADQATAVLELTVAIIATDSRSDMLQRGEAAKHACDAFVVTANAVLHSQS</sequence>
<keyword evidence="4" id="KW-1185">Reference proteome</keyword>
<dbReference type="GeneID" id="96633641"/>
<dbReference type="OrthoDB" id="4557493at2"/>
<dbReference type="AlphaFoldDB" id="A0A640SE56"/>
<accession>A0A640SE56</accession>